<protein>
    <recommendedName>
        <fullName evidence="2">Programmed cell death protein 2 C-terminal domain-containing protein</fullName>
    </recommendedName>
</protein>
<evidence type="ECO:0000256" key="1">
    <source>
        <dbReference type="SAM" id="MobiDB-lite"/>
    </source>
</evidence>
<feature type="compositionally biased region" description="Low complexity" evidence="1">
    <location>
        <begin position="543"/>
        <end position="559"/>
    </location>
</feature>
<accession>A0A024VJZ9</accession>
<dbReference type="Pfam" id="PF04194">
    <property type="entry name" value="PDCD2_C"/>
    <property type="match status" value="1"/>
</dbReference>
<feature type="compositionally biased region" description="Acidic residues" evidence="1">
    <location>
        <begin position="120"/>
        <end position="129"/>
    </location>
</feature>
<dbReference type="OrthoDB" id="443682at2759"/>
<feature type="region of interest" description="Disordered" evidence="1">
    <location>
        <begin position="120"/>
        <end position="163"/>
    </location>
</feature>
<evidence type="ECO:0000313" key="3">
    <source>
        <dbReference type="EMBL" id="ETW28520.1"/>
    </source>
</evidence>
<reference evidence="3 4" key="2">
    <citation type="submission" date="2013-02" db="EMBL/GenBank/DDBJ databases">
        <title>The Genome Sequence of Plasmodium falciparum FCH/4.</title>
        <authorList>
            <consortium name="The Broad Institute Genome Sequencing Platform"/>
            <consortium name="The Broad Institute Genome Sequencing Center for Infectious Disease"/>
            <person name="Neafsey D."/>
            <person name="Cheeseman I."/>
            <person name="Volkman S."/>
            <person name="Adams J."/>
            <person name="Walker B."/>
            <person name="Young S.K."/>
            <person name="Zeng Q."/>
            <person name="Gargeya S."/>
            <person name="Fitzgerald M."/>
            <person name="Haas B."/>
            <person name="Abouelleil A."/>
            <person name="Alvarado L."/>
            <person name="Arachchi H.M."/>
            <person name="Berlin A.M."/>
            <person name="Chapman S.B."/>
            <person name="Dewar J."/>
            <person name="Goldberg J."/>
            <person name="Griggs A."/>
            <person name="Gujja S."/>
            <person name="Hansen M."/>
            <person name="Howarth C."/>
            <person name="Imamovic A."/>
            <person name="Larimer J."/>
            <person name="McCowan C."/>
            <person name="Murphy C."/>
            <person name="Neiman D."/>
            <person name="Pearson M."/>
            <person name="Priest M."/>
            <person name="Roberts A."/>
            <person name="Saif S."/>
            <person name="Shea T."/>
            <person name="Sisk P."/>
            <person name="Sykes S."/>
            <person name="Wortman J."/>
            <person name="Nusbaum C."/>
            <person name="Birren B."/>
        </authorList>
    </citation>
    <scope>NUCLEOTIDE SEQUENCE [LARGE SCALE GENOMIC DNA]</scope>
    <source>
        <strain evidence="3 4">FCH/4</strain>
    </source>
</reference>
<dbReference type="GO" id="GO:0005737">
    <property type="term" value="C:cytoplasm"/>
    <property type="evidence" value="ECO:0007669"/>
    <property type="project" value="InterPro"/>
</dbReference>
<gene>
    <name evidence="3" type="ORF">PFFCH_04153</name>
</gene>
<proteinExistence type="predicted"/>
<dbReference type="EMBL" id="KI928024">
    <property type="protein sequence ID" value="ETW28520.1"/>
    <property type="molecule type" value="Genomic_DNA"/>
</dbReference>
<sequence length="818" mass="95248">MVHVLLGYLDEKKKRKNELRDKHKINKKFVSKIGGKPFWLDRINLPDEKEFNCSVCNNMMIFLLQIYAPLDELGNCFHRCLYVFICIHCGDQAKCFRTQLPRNNPFYNYYLQDSNYVDDPTNENDELIPSDDTYNQISESDDTDNDISDSEENIKNPTYTNNNNNNINININSINNNNNMININIDETNRNDDVNNGEHIDMNTNIIISNNENFNASETINSNSNSNINSNSNSNINSNSNSNINSNSNNNCFEPTGNNLNESDDTTNQINESDHSTNPFNESDDTNNEHKTLEKKEKEINPYRNNNDNKKDNDVNNFIMNIKEDDENQEKKKEKNVNVICSKRLENDNCNNKILTQNMEKNNNFSVNADVKKKDTGSGTDYYMTLIKKDKNVFDKSVEYYFCCNICGIPCVNKFKKHKSCKLKKHIIFQEHKIYISDEDDCESSSTGSEMFSDFYGGDSNEELVNNKGGTYVLQINTKEKDNSRMTNFDVLHNENIPTTNNYDNTRNNYDITTNNYDNTTNNYDITTNNDDNTRNNYDNTTNNYDITTNNDDNTTNNISPDHGNETYESGETNKMDNLDNMDNNMKGNNTMNHVNGMCDVNNINVNNNNIHVIDYNKTDFYSNTNYSFNGKEQNKDDAEEIDLDISEMKAFEQIQRDIEHTRNIDKVFKNYIKKIQRFPSQFIRYSYNGTALYSSCDIFNSNRNNVSELPNTNNKSHNNMNNIYNTFNTNKVPRCHICKRRKVFEFQVLSTIINFLKINKNIQVDNNIALNSKFAYLAIYTCENNCDIFDINNFKESQRRQHKNRYIQEYVYVQVEN</sequence>
<dbReference type="AlphaFoldDB" id="A0A024VJZ9"/>
<feature type="compositionally biased region" description="Basic and acidic residues" evidence="1">
    <location>
        <begin position="287"/>
        <end position="314"/>
    </location>
</feature>
<organism evidence="3 4">
    <name type="scientific">Plasmodium falciparum FCH/4</name>
    <dbReference type="NCBI Taxonomy" id="1036724"/>
    <lineage>
        <taxon>Eukaryota</taxon>
        <taxon>Sar</taxon>
        <taxon>Alveolata</taxon>
        <taxon>Apicomplexa</taxon>
        <taxon>Aconoidasida</taxon>
        <taxon>Haemosporida</taxon>
        <taxon>Plasmodiidae</taxon>
        <taxon>Plasmodium</taxon>
        <taxon>Plasmodium (Laverania)</taxon>
    </lineage>
</organism>
<feature type="compositionally biased region" description="Low complexity" evidence="1">
    <location>
        <begin position="225"/>
        <end position="251"/>
    </location>
</feature>
<feature type="region of interest" description="Disordered" evidence="1">
    <location>
        <begin position="225"/>
        <end position="315"/>
    </location>
</feature>
<name>A0A024VJZ9_PLAFA</name>
<reference evidence="3 4" key="1">
    <citation type="submission" date="2013-02" db="EMBL/GenBank/DDBJ databases">
        <title>The Genome Annotation of Plasmodium falciparum FCH/4.</title>
        <authorList>
            <consortium name="The Broad Institute Genome Sequencing Platform"/>
            <consortium name="The Broad Institute Genome Sequencing Center for Infectious Disease"/>
            <person name="Neafsey D."/>
            <person name="Hoffman S."/>
            <person name="Volkman S."/>
            <person name="Rosenthal P."/>
            <person name="Walker B."/>
            <person name="Young S.K."/>
            <person name="Zeng Q."/>
            <person name="Gargeya S."/>
            <person name="Fitzgerald M."/>
            <person name="Haas B."/>
            <person name="Abouelleil A."/>
            <person name="Allen A.W."/>
            <person name="Alvarado L."/>
            <person name="Arachchi H.M."/>
            <person name="Berlin A.M."/>
            <person name="Chapman S.B."/>
            <person name="Gainer-Dewar J."/>
            <person name="Goldberg J."/>
            <person name="Griggs A."/>
            <person name="Gujja S."/>
            <person name="Hansen M."/>
            <person name="Howarth C."/>
            <person name="Imamovic A."/>
            <person name="Ireland A."/>
            <person name="Larimer J."/>
            <person name="McCowan C."/>
            <person name="Murphy C."/>
            <person name="Pearson M."/>
            <person name="Poon T.W."/>
            <person name="Priest M."/>
            <person name="Roberts A."/>
            <person name="Saif S."/>
            <person name="Shea T."/>
            <person name="Sisk P."/>
            <person name="Sykes S."/>
            <person name="Wortman J."/>
            <person name="Nusbaum C."/>
            <person name="Birren B."/>
        </authorList>
    </citation>
    <scope>NUCLEOTIDE SEQUENCE [LARGE SCALE GENOMIC DNA]</scope>
    <source>
        <strain evidence="3 4">FCH/4</strain>
    </source>
</reference>
<feature type="compositionally biased region" description="Acidic residues" evidence="1">
    <location>
        <begin position="139"/>
        <end position="151"/>
    </location>
</feature>
<dbReference type="PANTHER" id="PTHR12298:SF4">
    <property type="entry name" value="PROGRAMMED CELL DEATH PROTEIN 2"/>
    <property type="match status" value="1"/>
</dbReference>
<dbReference type="Proteomes" id="UP000030656">
    <property type="component" value="Unassembled WGS sequence"/>
</dbReference>
<feature type="domain" description="Programmed cell death protein 2 C-terminal" evidence="2">
    <location>
        <begin position="666"/>
        <end position="815"/>
    </location>
</feature>
<evidence type="ECO:0000259" key="2">
    <source>
        <dbReference type="Pfam" id="PF04194"/>
    </source>
</evidence>
<dbReference type="InterPro" id="IPR007320">
    <property type="entry name" value="PDCD2_C"/>
</dbReference>
<dbReference type="PANTHER" id="PTHR12298">
    <property type="entry name" value="PCDC2 PROGRAMMED CELL DEATH PROTEIN 2 -RELATED"/>
    <property type="match status" value="1"/>
</dbReference>
<feature type="compositionally biased region" description="Polar residues" evidence="1">
    <location>
        <begin position="252"/>
        <end position="281"/>
    </location>
</feature>
<evidence type="ECO:0000313" key="4">
    <source>
        <dbReference type="Proteomes" id="UP000030656"/>
    </source>
</evidence>
<feature type="region of interest" description="Disordered" evidence="1">
    <location>
        <begin position="543"/>
        <end position="573"/>
    </location>
</feature>